<dbReference type="NCBIfam" id="TIGR02049">
    <property type="entry name" value="gshA_ferroox"/>
    <property type="match status" value="1"/>
</dbReference>
<sequence length="422" mass="48595">MIPELKTAINSEFLKLENIIIRNSCEIEQWFRSNWLDHEAPFYASVDLRNSGFKISPVDTNLFPAGFNNLNPQFEPLAIQATTIAIEKICPEASKIIIVPENHSRNIFYFKNLLSLTEIFKNAGLEVEIGNLDPSFQKTEYDIENQKIVIHPLKKENNKVFIENYGVKFIPCSILLNNDLSSGDPKFLKDITQTILPNTSAGWFNRRKSNHFKFYNEVAKEFTDFLNIDEWLINPYFDVHEDMDINNQDDLKIIAEKSEFLLRKIKDKYTKYGIDHQPYLVIKADAGTYGMGIITIQEPSEIMQLNRKKRNKMSTIKDGQKVSKVIIQEGIHSEEILNEAVSEPVVYTIDHYVIGGFYRVHTSKDKNENLNSPGMQFFPTPFEQSCLMPDQGRDCNDPPNRFYVYGVIARLALLAAAREIYG</sequence>
<dbReference type="Proteomes" id="UP000066549">
    <property type="component" value="Chromosome"/>
</dbReference>
<dbReference type="InterPro" id="IPR042520">
    <property type="entry name" value="GshA_N"/>
</dbReference>
<reference evidence="1 2" key="1">
    <citation type="submission" date="2015-03" db="EMBL/GenBank/DDBJ databases">
        <title>Comparative analysis of the OM43 clade including a novel species from Red Sea uncovers genomic and metabolic diversity among marine methylotrophs.</title>
        <authorList>
            <person name="Jimenez-Infante F."/>
            <person name="Ngugi D.K."/>
            <person name="Vinu M."/>
            <person name="Alam I."/>
            <person name="Kamau A."/>
            <person name="Blom J."/>
            <person name="Bajic V.B."/>
            <person name="Stingl U."/>
        </authorList>
    </citation>
    <scope>NUCLEOTIDE SEQUENCE [LARGE SCALE GENOMIC DNA]</scope>
    <source>
        <strain evidence="1 2">MBRSH7</strain>
    </source>
</reference>
<dbReference type="InterPro" id="IPR011718">
    <property type="entry name" value="GshA"/>
</dbReference>
<evidence type="ECO:0000313" key="1">
    <source>
        <dbReference type="EMBL" id="AKO65892.1"/>
    </source>
</evidence>
<dbReference type="PATRIC" id="fig|1623450.3.peg.800"/>
<keyword evidence="2" id="KW-1185">Reference proteome</keyword>
<dbReference type="OrthoDB" id="5644489at2"/>
<dbReference type="Gene3D" id="3.40.50.11280">
    <property type="entry name" value="Glutamate-cysteine ligase, N-terminal domain"/>
    <property type="match status" value="1"/>
</dbReference>
<evidence type="ECO:0000313" key="2">
    <source>
        <dbReference type="Proteomes" id="UP000066549"/>
    </source>
</evidence>
<name>A0A0H4JBN0_9PROT</name>
<protein>
    <submittedName>
        <fullName evidence="1">Glutamate--cysteine ligase</fullName>
    </submittedName>
</protein>
<organism evidence="1 2">
    <name type="scientific">Methylophilales bacterium MBRS-H7</name>
    <dbReference type="NCBI Taxonomy" id="1623450"/>
    <lineage>
        <taxon>Bacteria</taxon>
        <taxon>Pseudomonadati</taxon>
        <taxon>Pseudomonadota</taxon>
        <taxon>Betaproteobacteria</taxon>
        <taxon>Nitrosomonadales</taxon>
        <taxon>OM43 clade</taxon>
    </lineage>
</organism>
<gene>
    <name evidence="1" type="ORF">VI33_04035</name>
</gene>
<dbReference type="EMBL" id="CP011002">
    <property type="protein sequence ID" value="AKO65892.1"/>
    <property type="molecule type" value="Genomic_DNA"/>
</dbReference>
<dbReference type="GO" id="GO:0016874">
    <property type="term" value="F:ligase activity"/>
    <property type="evidence" value="ECO:0007669"/>
    <property type="project" value="UniProtKB-KW"/>
</dbReference>
<dbReference type="Pfam" id="PF08886">
    <property type="entry name" value="GshA"/>
    <property type="match status" value="1"/>
</dbReference>
<accession>A0A0H4JBN0</accession>
<proteinExistence type="predicted"/>
<keyword evidence="1" id="KW-0436">Ligase</keyword>
<dbReference type="AlphaFoldDB" id="A0A0H4JBN0"/>